<dbReference type="EMBL" id="JAAMFM010000022">
    <property type="protein sequence ID" value="NVM95957.1"/>
    <property type="molecule type" value="Genomic_DNA"/>
</dbReference>
<reference evidence="3 4" key="1">
    <citation type="submission" date="2020-02" db="EMBL/GenBank/DDBJ databases">
        <title>Genome sequence of strain AETb3-4.</title>
        <authorList>
            <person name="Gao J."/>
            <person name="Zhang X."/>
        </authorList>
    </citation>
    <scope>NUCLEOTIDE SEQUENCE [LARGE SCALE GENOMIC DNA]</scope>
    <source>
        <strain evidence="3 4">AETb3-4</strain>
    </source>
</reference>
<proteinExistence type="predicted"/>
<accession>A0A7Y7IIA2</accession>
<name>A0A7Y7IIA2_9MICC</name>
<feature type="domain" description="Response regulatory" evidence="2">
    <location>
        <begin position="2"/>
        <end position="76"/>
    </location>
</feature>
<dbReference type="GO" id="GO:0000160">
    <property type="term" value="P:phosphorelay signal transduction system"/>
    <property type="evidence" value="ECO:0007669"/>
    <property type="project" value="InterPro"/>
</dbReference>
<evidence type="ECO:0000259" key="2">
    <source>
        <dbReference type="PROSITE" id="PS50110"/>
    </source>
</evidence>
<protein>
    <submittedName>
        <fullName evidence="3">Response regulator transcription factor</fullName>
    </submittedName>
</protein>
<comment type="caution">
    <text evidence="3">The sequence shown here is derived from an EMBL/GenBank/DDBJ whole genome shotgun (WGS) entry which is preliminary data.</text>
</comment>
<organism evidence="3 4">
    <name type="scientific">Arthrobacter wenxiniae</name>
    <dbReference type="NCBI Taxonomy" id="2713570"/>
    <lineage>
        <taxon>Bacteria</taxon>
        <taxon>Bacillati</taxon>
        <taxon>Actinomycetota</taxon>
        <taxon>Actinomycetes</taxon>
        <taxon>Micrococcales</taxon>
        <taxon>Micrococcaceae</taxon>
        <taxon>Arthrobacter</taxon>
    </lineage>
</organism>
<dbReference type="InterPro" id="IPR001789">
    <property type="entry name" value="Sig_transdc_resp-reg_receiver"/>
</dbReference>
<sequence length="76" mass="8032">MRVVLAEDSVLPRGGLVRLVRETGADVCASVGGGDALVHAVAEHVPGLMITDVRMPPFRRDEGPKAALAIRSDFPL</sequence>
<evidence type="ECO:0000256" key="1">
    <source>
        <dbReference type="PROSITE-ProRule" id="PRU00169"/>
    </source>
</evidence>
<dbReference type="SUPFAM" id="SSF52172">
    <property type="entry name" value="CheY-like"/>
    <property type="match status" value="1"/>
</dbReference>
<evidence type="ECO:0000313" key="4">
    <source>
        <dbReference type="Proteomes" id="UP000543556"/>
    </source>
</evidence>
<evidence type="ECO:0000313" key="3">
    <source>
        <dbReference type="EMBL" id="NVM95957.1"/>
    </source>
</evidence>
<dbReference type="AlphaFoldDB" id="A0A7Y7IIA2"/>
<dbReference type="RefSeq" id="WP_176635682.1">
    <property type="nucleotide sequence ID" value="NZ_JAAMFM010000022.1"/>
</dbReference>
<keyword evidence="1" id="KW-0597">Phosphoprotein</keyword>
<dbReference type="Proteomes" id="UP000543556">
    <property type="component" value="Unassembled WGS sequence"/>
</dbReference>
<feature type="modified residue" description="4-aspartylphosphate" evidence="1">
    <location>
        <position position="52"/>
    </location>
</feature>
<dbReference type="Gene3D" id="3.40.50.2300">
    <property type="match status" value="1"/>
</dbReference>
<dbReference type="InterPro" id="IPR011006">
    <property type="entry name" value="CheY-like_superfamily"/>
</dbReference>
<gene>
    <name evidence="3" type="ORF">G6034_13800</name>
</gene>
<keyword evidence="4" id="KW-1185">Reference proteome</keyword>
<dbReference type="PROSITE" id="PS50110">
    <property type="entry name" value="RESPONSE_REGULATORY"/>
    <property type="match status" value="1"/>
</dbReference>